<feature type="binding site" evidence="13">
    <location>
        <position position="11"/>
    </location>
    <ligand>
        <name>ATP</name>
        <dbReference type="ChEBI" id="CHEBI:30616"/>
    </ligand>
</feature>
<keyword evidence="5 13" id="KW-0597">Phosphoprotein</keyword>
<comment type="catalytic activity">
    <reaction evidence="13">
        <text>a ribonucleoside 5'-diphosphate + ATP = a ribonucleoside 5'-triphosphate + ADP</text>
        <dbReference type="Rhea" id="RHEA:18113"/>
        <dbReference type="ChEBI" id="CHEBI:30616"/>
        <dbReference type="ChEBI" id="CHEBI:57930"/>
        <dbReference type="ChEBI" id="CHEBI:61557"/>
        <dbReference type="ChEBI" id="CHEBI:456216"/>
        <dbReference type="EC" id="2.7.4.6"/>
    </reaction>
</comment>
<dbReference type="GO" id="GO:0046872">
    <property type="term" value="F:metal ion binding"/>
    <property type="evidence" value="ECO:0007669"/>
    <property type="project" value="UniProtKB-KW"/>
</dbReference>
<dbReference type="EMBL" id="NBYY01000016">
    <property type="protein sequence ID" value="PCS22565.1"/>
    <property type="molecule type" value="Genomic_DNA"/>
</dbReference>
<evidence type="ECO:0000256" key="9">
    <source>
        <dbReference type="ARBA" id="ARBA00022777"/>
    </source>
</evidence>
<keyword evidence="9 13" id="KW-0418">Kinase</keyword>
<dbReference type="EC" id="2.7.4.6" evidence="3 13"/>
<dbReference type="AlphaFoldDB" id="A0A2A5T311"/>
<comment type="similarity">
    <text evidence="2 13 14 15">Belongs to the NDK family.</text>
</comment>
<dbReference type="SUPFAM" id="SSF54919">
    <property type="entry name" value="Nucleoside diphosphate kinase, NDK"/>
    <property type="match status" value="1"/>
</dbReference>
<organism evidence="17 18">
    <name type="scientific">Candidatus Enterovibrio escicola</name>
    <dbReference type="NCBI Taxonomy" id="1927127"/>
    <lineage>
        <taxon>Bacteria</taxon>
        <taxon>Pseudomonadati</taxon>
        <taxon>Pseudomonadota</taxon>
        <taxon>Gammaproteobacteria</taxon>
        <taxon>Vibrionales</taxon>
        <taxon>Vibrionaceae</taxon>
        <taxon>Enterovibrio</taxon>
    </lineage>
</organism>
<evidence type="ECO:0000256" key="10">
    <source>
        <dbReference type="ARBA" id="ARBA00022840"/>
    </source>
</evidence>
<dbReference type="PANTHER" id="PTHR11349">
    <property type="entry name" value="NUCLEOSIDE DIPHOSPHATE KINASE"/>
    <property type="match status" value="1"/>
</dbReference>
<dbReference type="FunFam" id="3.30.70.141:FF:000003">
    <property type="entry name" value="Nucleoside diphosphate kinase"/>
    <property type="match status" value="1"/>
</dbReference>
<dbReference type="InterPro" id="IPR034907">
    <property type="entry name" value="NDK-like_dom"/>
</dbReference>
<dbReference type="GO" id="GO:0005524">
    <property type="term" value="F:ATP binding"/>
    <property type="evidence" value="ECO:0007669"/>
    <property type="project" value="UniProtKB-UniRule"/>
</dbReference>
<dbReference type="CDD" id="cd04413">
    <property type="entry name" value="NDPk_I"/>
    <property type="match status" value="1"/>
</dbReference>
<feature type="active site" description="Pros-phosphohistidine intermediate" evidence="13">
    <location>
        <position position="117"/>
    </location>
</feature>
<comment type="subcellular location">
    <subcellularLocation>
        <location evidence="13">Cytoplasm</location>
    </subcellularLocation>
</comment>
<comment type="catalytic activity">
    <reaction evidence="13">
        <text>a 2'-deoxyribonucleoside 5'-diphosphate + ATP = a 2'-deoxyribonucleoside 5'-triphosphate + ADP</text>
        <dbReference type="Rhea" id="RHEA:44640"/>
        <dbReference type="ChEBI" id="CHEBI:30616"/>
        <dbReference type="ChEBI" id="CHEBI:61560"/>
        <dbReference type="ChEBI" id="CHEBI:73316"/>
        <dbReference type="ChEBI" id="CHEBI:456216"/>
        <dbReference type="EC" id="2.7.4.6"/>
    </reaction>
</comment>
<evidence type="ECO:0000256" key="3">
    <source>
        <dbReference type="ARBA" id="ARBA00012966"/>
    </source>
</evidence>
<dbReference type="NCBIfam" id="NF001908">
    <property type="entry name" value="PRK00668.1"/>
    <property type="match status" value="1"/>
</dbReference>
<evidence type="ECO:0000256" key="15">
    <source>
        <dbReference type="RuleBase" id="RU004011"/>
    </source>
</evidence>
<accession>A0A2A5T311</accession>
<protein>
    <recommendedName>
        <fullName evidence="4 13">Nucleoside diphosphate kinase</fullName>
        <shortName evidence="13">NDK</shortName>
        <shortName evidence="13">NDP kinase</shortName>
        <ecNumber evidence="3 13">2.7.4.6</ecNumber>
    </recommendedName>
    <alternativeName>
        <fullName evidence="13">Nucleoside-2-P kinase</fullName>
    </alternativeName>
</protein>
<proteinExistence type="inferred from homology"/>
<comment type="caution">
    <text evidence="17">The sequence shown here is derived from an EMBL/GenBank/DDBJ whole genome shotgun (WGS) entry which is preliminary data.</text>
</comment>
<keyword evidence="12 13" id="KW-0546">Nucleotide metabolism</keyword>
<comment type="cofactor">
    <cofactor evidence="1 13">
        <name>Mg(2+)</name>
        <dbReference type="ChEBI" id="CHEBI:18420"/>
    </cofactor>
</comment>
<dbReference type="Gene3D" id="3.30.70.141">
    <property type="entry name" value="Nucleoside diphosphate kinase-like domain"/>
    <property type="match status" value="1"/>
</dbReference>
<dbReference type="GO" id="GO:0006183">
    <property type="term" value="P:GTP biosynthetic process"/>
    <property type="evidence" value="ECO:0007669"/>
    <property type="project" value="UniProtKB-UniRule"/>
</dbReference>
<evidence type="ECO:0000256" key="12">
    <source>
        <dbReference type="ARBA" id="ARBA00023080"/>
    </source>
</evidence>
<dbReference type="GeneID" id="66951789"/>
<dbReference type="SMART" id="SM00562">
    <property type="entry name" value="NDK"/>
    <property type="match status" value="1"/>
</dbReference>
<keyword evidence="18" id="KW-1185">Reference proteome</keyword>
<evidence type="ECO:0000256" key="1">
    <source>
        <dbReference type="ARBA" id="ARBA00001946"/>
    </source>
</evidence>
<keyword evidence="7 13" id="KW-0479">Metal-binding</keyword>
<evidence type="ECO:0000256" key="4">
    <source>
        <dbReference type="ARBA" id="ARBA00017632"/>
    </source>
</evidence>
<dbReference type="GO" id="GO:0006241">
    <property type="term" value="P:CTP biosynthetic process"/>
    <property type="evidence" value="ECO:0007669"/>
    <property type="project" value="UniProtKB-UniRule"/>
</dbReference>
<feature type="domain" description="Nucleoside diphosphate kinase-like" evidence="16">
    <location>
        <begin position="3"/>
        <end position="140"/>
    </location>
</feature>
<keyword evidence="8 13" id="KW-0547">Nucleotide-binding</keyword>
<dbReference type="RefSeq" id="WP_097356564.1">
    <property type="nucleotide sequence ID" value="NZ_CAWNJE010000011.1"/>
</dbReference>
<evidence type="ECO:0000256" key="11">
    <source>
        <dbReference type="ARBA" id="ARBA00022842"/>
    </source>
</evidence>
<feature type="binding site" evidence="13">
    <location>
        <position position="87"/>
    </location>
    <ligand>
        <name>ATP</name>
        <dbReference type="ChEBI" id="CHEBI:30616"/>
    </ligand>
</feature>
<evidence type="ECO:0000259" key="16">
    <source>
        <dbReference type="SMART" id="SM00562"/>
    </source>
</evidence>
<evidence type="ECO:0000256" key="2">
    <source>
        <dbReference type="ARBA" id="ARBA00008142"/>
    </source>
</evidence>
<evidence type="ECO:0000313" key="17">
    <source>
        <dbReference type="EMBL" id="PCS22565.1"/>
    </source>
</evidence>
<dbReference type="PROSITE" id="PS51374">
    <property type="entry name" value="NDPK_LIKE"/>
    <property type="match status" value="1"/>
</dbReference>
<dbReference type="GO" id="GO:0004550">
    <property type="term" value="F:nucleoside diphosphate kinase activity"/>
    <property type="evidence" value="ECO:0007669"/>
    <property type="project" value="UniProtKB-UniRule"/>
</dbReference>
<evidence type="ECO:0000256" key="14">
    <source>
        <dbReference type="PROSITE-ProRule" id="PRU00706"/>
    </source>
</evidence>
<dbReference type="GO" id="GO:0005737">
    <property type="term" value="C:cytoplasm"/>
    <property type="evidence" value="ECO:0007669"/>
    <property type="project" value="UniProtKB-SubCell"/>
</dbReference>
<evidence type="ECO:0000256" key="7">
    <source>
        <dbReference type="ARBA" id="ARBA00022723"/>
    </source>
</evidence>
<dbReference type="HAMAP" id="MF_00451">
    <property type="entry name" value="NDP_kinase"/>
    <property type="match status" value="1"/>
</dbReference>
<keyword evidence="11 13" id="KW-0460">Magnesium</keyword>
<dbReference type="Pfam" id="PF00334">
    <property type="entry name" value="NDK"/>
    <property type="match status" value="1"/>
</dbReference>
<feature type="binding site" evidence="13">
    <location>
        <position position="114"/>
    </location>
    <ligand>
        <name>ATP</name>
        <dbReference type="ChEBI" id="CHEBI:30616"/>
    </ligand>
</feature>
<dbReference type="PRINTS" id="PR01243">
    <property type="entry name" value="NUCDPKINASE"/>
</dbReference>
<comment type="subunit">
    <text evidence="13">Homotetramer.</text>
</comment>
<evidence type="ECO:0000256" key="8">
    <source>
        <dbReference type="ARBA" id="ARBA00022741"/>
    </source>
</evidence>
<comment type="caution">
    <text evidence="13 14">Lacks conserved residue(s) required for the propagation of feature annotation.</text>
</comment>
<dbReference type="InterPro" id="IPR036850">
    <property type="entry name" value="NDK-like_dom_sf"/>
</dbReference>
<evidence type="ECO:0000313" key="18">
    <source>
        <dbReference type="Proteomes" id="UP000219020"/>
    </source>
</evidence>
<evidence type="ECO:0000256" key="6">
    <source>
        <dbReference type="ARBA" id="ARBA00022679"/>
    </source>
</evidence>
<feature type="binding site" evidence="13">
    <location>
        <position position="59"/>
    </location>
    <ligand>
        <name>ATP</name>
        <dbReference type="ChEBI" id="CHEBI:30616"/>
    </ligand>
</feature>
<keyword evidence="13" id="KW-0963">Cytoplasm</keyword>
<feature type="binding site" evidence="13">
    <location>
        <position position="104"/>
    </location>
    <ligand>
        <name>ATP</name>
        <dbReference type="ChEBI" id="CHEBI:30616"/>
    </ligand>
</feature>
<dbReference type="InterPro" id="IPR001564">
    <property type="entry name" value="Nucleoside_diP_kinase"/>
</dbReference>
<reference evidence="18" key="1">
    <citation type="submission" date="2017-04" db="EMBL/GenBank/DDBJ databases">
        <title>Genome evolution of the luminous symbionts of deep sea anglerfish.</title>
        <authorList>
            <person name="Hendry T.A."/>
        </authorList>
    </citation>
    <scope>NUCLEOTIDE SEQUENCE [LARGE SCALE GENOMIC DNA]</scope>
</reference>
<evidence type="ECO:0000256" key="13">
    <source>
        <dbReference type="HAMAP-Rule" id="MF_00451"/>
    </source>
</evidence>
<comment type="function">
    <text evidence="13">Major role in the synthesis of nucleoside triphosphates other than ATP. The ATP gamma phosphate is transferred to the NDP beta phosphate via a ping-pong mechanism, using a phosphorylated active-site intermediate.</text>
</comment>
<dbReference type="GO" id="GO:0006228">
    <property type="term" value="P:UTP biosynthetic process"/>
    <property type="evidence" value="ECO:0007669"/>
    <property type="project" value="UniProtKB-UniRule"/>
</dbReference>
<dbReference type="Proteomes" id="UP000219020">
    <property type="component" value="Unassembled WGS sequence"/>
</dbReference>
<evidence type="ECO:0000256" key="5">
    <source>
        <dbReference type="ARBA" id="ARBA00022553"/>
    </source>
</evidence>
<name>A0A2A5T311_9GAMM</name>
<keyword evidence="10 13" id="KW-0067">ATP-binding</keyword>
<keyword evidence="6 13" id="KW-0808">Transferase</keyword>
<sequence>MITECTLSIVKPDAVERNLIGAIYQRIEAVGLRLIAVKMLHLSEEKAKGFYAEHEGKHFYADLITFMTSGPIIVQVLEGEATIDRYRELMGKVNPDEAAYGTIRSDYAINICVNSVHGSDSQIAAKREIAYFFSEDEIYPRKS</sequence>
<gene>
    <name evidence="13" type="primary">ndk</name>
    <name evidence="17" type="ORF">BTN49_1786</name>
</gene>